<protein>
    <submittedName>
        <fullName evidence="1">Uncharacterized protein</fullName>
    </submittedName>
</protein>
<reference evidence="1" key="1">
    <citation type="journal article" date="2019" name="MBio">
        <title>Virus Genomes from Deep Sea Sediments Expand the Ocean Megavirome and Support Independent Origins of Viral Gigantism.</title>
        <authorList>
            <person name="Backstrom D."/>
            <person name="Yutin N."/>
            <person name="Jorgensen S.L."/>
            <person name="Dharamshi J."/>
            <person name="Homa F."/>
            <person name="Zaremba-Niedwiedzka K."/>
            <person name="Spang A."/>
            <person name="Wolf Y.I."/>
            <person name="Koonin E.V."/>
            <person name="Ettema T.J."/>
        </authorList>
    </citation>
    <scope>NUCLEOTIDE SEQUENCE</scope>
</reference>
<gene>
    <name evidence="1" type="ORF">LCPAC202_02840</name>
</gene>
<accession>A0A481Z853</accession>
<dbReference type="EMBL" id="MK500523">
    <property type="protein sequence ID" value="QBK91310.1"/>
    <property type="molecule type" value="Genomic_DNA"/>
</dbReference>
<sequence>MSNNQIPLIPCPVLKPPRNLAIPIIPSAPILKGVPKLPKKKISLTQLKSVSPHSKIIEVLKFGNIYAAMKAKYLSGSEVMTWLRSVIKNSPKITPIEKIYTMPEILIRVYRAVCIHASEEVQLDSHDKHFLDDIFVDIRSYRQIYILTHLSRKFYGALDSILGCEAIRILQEKYSPLVANCSRFLETGKIGLTRYPLIFFINHQMIPKGEIIEKEILLNCVKHAVNEEYFEYIHKYILTQTYKNFILTKIIRRSTEIKKSAPNYWNAVTKKGFMSILTKLNLDLSQKAKVYQLYPELCPELSKLSPLGLKIMTLKSSFLRGYLLGFPIERYLPKDEELLKAATNLSKLGLKGYEVFLRLHNQRKIKNICQHPELPSGWYIPEVKVAPNLTPGDLSIMSSEIINVDKIKKNPFNDTNLSEVDKITDFSPFDRISVQSGNGFHFFTRSSFVYLLKTKKNPYNKQLLDPGTLVLLEDRIKRAKLMRLPECKTLFETLELFQSDQLTTPRGDQQITSARPSWLREDPLSIQNLAPVYFSTSSENTPLPVLVGSLMDALGI</sequence>
<evidence type="ECO:0000313" key="1">
    <source>
        <dbReference type="EMBL" id="QBK91310.1"/>
    </source>
</evidence>
<proteinExistence type="predicted"/>
<name>A0A481Z853_9VIRU</name>
<organism evidence="1">
    <name type="scientific">Pithovirus LCPAC202</name>
    <dbReference type="NCBI Taxonomy" id="2506592"/>
    <lineage>
        <taxon>Viruses</taxon>
        <taxon>Pithoviruses</taxon>
    </lineage>
</organism>